<dbReference type="Gene3D" id="3.40.600.10">
    <property type="entry name" value="DNA mismatch repair MutH/Restriction endonuclease, type II"/>
    <property type="match status" value="1"/>
</dbReference>
<dbReference type="EMBL" id="CP063361">
    <property type="protein sequence ID" value="UOD27446.1"/>
    <property type="molecule type" value="Genomic_DNA"/>
</dbReference>
<keyword evidence="3" id="KW-0378">Hydrolase</keyword>
<dbReference type="Gene3D" id="1.10.10.10">
    <property type="entry name" value="Winged helix-like DNA-binding domain superfamily/Winged helix DNA-binding domain"/>
    <property type="match status" value="1"/>
</dbReference>
<keyword evidence="6" id="KW-1185">Reference proteome</keyword>
<dbReference type="InterPro" id="IPR036388">
    <property type="entry name" value="WH-like_DNA-bd_sf"/>
</dbReference>
<evidence type="ECO:0000259" key="4">
    <source>
        <dbReference type="Pfam" id="PF09126"/>
    </source>
</evidence>
<dbReference type="InterPro" id="IPR037057">
    <property type="entry name" value="DNA_rep_MutH/T2_RE_sf"/>
</dbReference>
<dbReference type="Pfam" id="PF09126">
    <property type="entry name" value="NaeI"/>
    <property type="match status" value="1"/>
</dbReference>
<evidence type="ECO:0000256" key="3">
    <source>
        <dbReference type="ARBA" id="ARBA00022801"/>
    </source>
</evidence>
<accession>A0ABY4A1I8</accession>
<gene>
    <name evidence="5" type="ORF">INH39_18125</name>
</gene>
<dbReference type="RefSeq" id="WP_243488706.1">
    <property type="nucleotide sequence ID" value="NZ_CP063361.1"/>
</dbReference>
<dbReference type="CDD" id="cd22338">
    <property type="entry name" value="NaeI-like"/>
    <property type="match status" value="1"/>
</dbReference>
<organism evidence="5 6">
    <name type="scientific">Massilia violaceinigra</name>
    <dbReference type="NCBI Taxonomy" id="2045208"/>
    <lineage>
        <taxon>Bacteria</taxon>
        <taxon>Pseudomonadati</taxon>
        <taxon>Pseudomonadota</taxon>
        <taxon>Betaproteobacteria</taxon>
        <taxon>Burkholderiales</taxon>
        <taxon>Oxalobacteraceae</taxon>
        <taxon>Telluria group</taxon>
        <taxon>Massilia</taxon>
    </lineage>
</organism>
<keyword evidence="2" id="KW-0255">Endonuclease</keyword>
<keyword evidence="1" id="KW-0540">Nuclease</keyword>
<dbReference type="InterPro" id="IPR011335">
    <property type="entry name" value="Restrct_endonuc-II-like"/>
</dbReference>
<name>A0ABY4A1I8_9BURK</name>
<evidence type="ECO:0000313" key="5">
    <source>
        <dbReference type="EMBL" id="UOD27446.1"/>
    </source>
</evidence>
<feature type="domain" description="Type II restriction enzyme NaeI" evidence="4">
    <location>
        <begin position="29"/>
        <end position="282"/>
    </location>
</feature>
<proteinExistence type="predicted"/>
<reference evidence="5 6" key="1">
    <citation type="submission" date="2020-10" db="EMBL/GenBank/DDBJ databases">
        <title>Genome analysis of Massilia species.</title>
        <authorList>
            <person name="Jung D.-H."/>
        </authorList>
    </citation>
    <scope>NUCLEOTIDE SEQUENCE [LARGE SCALE GENOMIC DNA]</scope>
    <source>
        <strain evidence="6">sipir</strain>
    </source>
</reference>
<dbReference type="Proteomes" id="UP000831532">
    <property type="component" value="Chromosome"/>
</dbReference>
<dbReference type="InterPro" id="IPR015210">
    <property type="entry name" value="NaeI"/>
</dbReference>
<evidence type="ECO:0000256" key="1">
    <source>
        <dbReference type="ARBA" id="ARBA00022722"/>
    </source>
</evidence>
<sequence>MPQLPARERRLAPSTVRPGHQDFTLLEPIAADIQRRSPNLASALPNAMLAALESVLEPVRTGRTRLAELDNVEKTFVGLKAEHFVRDMLDAPKGLRDLVLAGQNVDVKNTVGSSWAWMIPPETFRNSEPCLLMALDESRWQAWMGLIVARPEYLGSPNRDGKRGILSAAYAHILWLVQAAPLPRNHWDGIDMARFRELRKIRGGTARAAQYFSENLRRPTHRSVLEALLFDQADYMKRLRGNGGAKDELRPKNIALVSGAYFNSVLNSMGLPVIGSDEHIAIDAHTEHERQILSEAGEL</sequence>
<evidence type="ECO:0000313" key="6">
    <source>
        <dbReference type="Proteomes" id="UP000831532"/>
    </source>
</evidence>
<dbReference type="SUPFAM" id="SSF52980">
    <property type="entry name" value="Restriction endonuclease-like"/>
    <property type="match status" value="1"/>
</dbReference>
<protein>
    <recommendedName>
        <fullName evidence="4">Type II restriction enzyme NaeI domain-containing protein</fullName>
    </recommendedName>
</protein>
<evidence type="ECO:0000256" key="2">
    <source>
        <dbReference type="ARBA" id="ARBA00022759"/>
    </source>
</evidence>